<organism evidence="2 3">
    <name type="scientific">Streptomyces lividans 1326</name>
    <dbReference type="NCBI Taxonomy" id="1200984"/>
    <lineage>
        <taxon>Bacteria</taxon>
        <taxon>Bacillati</taxon>
        <taxon>Actinomycetota</taxon>
        <taxon>Actinomycetes</taxon>
        <taxon>Kitasatosporales</taxon>
        <taxon>Streptomycetaceae</taxon>
        <taxon>Streptomyces</taxon>
    </lineage>
</organism>
<protein>
    <recommendedName>
        <fullName evidence="1">Tyrosine specific protein phosphatases domain-containing protein</fullName>
    </recommendedName>
</protein>
<evidence type="ECO:0000259" key="1">
    <source>
        <dbReference type="PROSITE" id="PS50056"/>
    </source>
</evidence>
<dbReference type="Pfam" id="PF22785">
    <property type="entry name" value="Tc-R-P"/>
    <property type="match status" value="1"/>
</dbReference>
<dbReference type="SUPFAM" id="SSF52799">
    <property type="entry name" value="(Phosphotyrosine protein) phosphatases II"/>
    <property type="match status" value="1"/>
</dbReference>
<dbReference type="Gene3D" id="3.90.190.10">
    <property type="entry name" value="Protein tyrosine phosphatase superfamily"/>
    <property type="match status" value="1"/>
</dbReference>
<evidence type="ECO:0000313" key="3">
    <source>
        <dbReference type="Proteomes" id="UP000014062"/>
    </source>
</evidence>
<sequence length="181" mass="19649">MTPEPSGPVLHTVDRPHRPGRLRTMARPRGGAHLAGDMAALRDAGVDVVVCALPEAERADRGLTDEPRLAEAAGLRFVALPVPDFTVPSVPAVLPPLRELTEGLRTGAHVVAHCRRGIDRSSLIAVCLMMLEGSAPEPPWAAVRRARCARVPDTEEQHAWTLEFFRRISPRGQDGSPTARR</sequence>
<proteinExistence type="predicted"/>
<dbReference type="AlphaFoldDB" id="A0A7U9DVI2"/>
<gene>
    <name evidence="2" type="ORF">SLI_6215</name>
</gene>
<dbReference type="PROSITE" id="PS50056">
    <property type="entry name" value="TYR_PHOSPHATASE_2"/>
    <property type="match status" value="1"/>
</dbReference>
<evidence type="ECO:0000313" key="2">
    <source>
        <dbReference type="EMBL" id="EOY50922.1"/>
    </source>
</evidence>
<dbReference type="InterPro" id="IPR000387">
    <property type="entry name" value="Tyr_Pase_dom"/>
</dbReference>
<reference evidence="3" key="1">
    <citation type="journal article" date="2013" name="Genome Biol. Evol.">
        <title>The genome sequence of Streptomyces lividans 66 reveals a novel tRNA-dependent peptide biosynthetic system within a metal-related genomic island.</title>
        <authorList>
            <person name="Cruz-Morales P."/>
            <person name="Vijgenboom E."/>
            <person name="Iruegas-Bocardo F."/>
            <person name="Girard G."/>
            <person name="Yanez-Guerra L.A."/>
            <person name="Ramos-Aboites H.E."/>
            <person name="Pernodet J.L."/>
            <person name="Anne J."/>
            <person name="van Wezel G.P."/>
            <person name="Barona-Gomez F."/>
        </authorList>
    </citation>
    <scope>NUCLEOTIDE SEQUENCE [LARGE SCALE GENOMIC DNA]</scope>
    <source>
        <strain evidence="3">1326</strain>
    </source>
</reference>
<name>A0A7U9DVI2_STRLI</name>
<dbReference type="EMBL" id="CM001889">
    <property type="protein sequence ID" value="EOY50922.1"/>
    <property type="molecule type" value="Genomic_DNA"/>
</dbReference>
<dbReference type="InterPro" id="IPR029021">
    <property type="entry name" value="Prot-tyrosine_phosphatase-like"/>
</dbReference>
<feature type="domain" description="Tyrosine specific protein phosphatases" evidence="1">
    <location>
        <begin position="91"/>
        <end position="158"/>
    </location>
</feature>
<dbReference type="RefSeq" id="WP_003973085.1">
    <property type="nucleotide sequence ID" value="NZ_CM001889.1"/>
</dbReference>
<dbReference type="Proteomes" id="UP000014062">
    <property type="component" value="Chromosome"/>
</dbReference>
<accession>A0A7U9DVI2</accession>